<feature type="compositionally biased region" description="Basic and acidic residues" evidence="3">
    <location>
        <begin position="14"/>
        <end position="27"/>
    </location>
</feature>
<dbReference type="Gene3D" id="3.40.50.1820">
    <property type="entry name" value="alpha/beta hydrolase"/>
    <property type="match status" value="1"/>
</dbReference>
<accession>A0AAV9QP99</accession>
<sequence length="271" mass="30344">MTKDLSRPVYNLDLRNHGDSPHSPEHDYTSMAIDVEHFISRHKIPRPTLIGHSMGAKVAMTMALRAAGSGSPSSNSSSSSSSYSALIPVDNAPVDAALKSDFHTYVKAMHEIEQHSAHSPITKQSEADKILAKYEPDLAIRQFLLTNLVKKPAGADGVEHHDRHKGEHPHRHPQKTELKFRIPLHTLAKSLPAMADFPFQDPDQARYEGPTLIVRGTQSHYVADDTLPLIGRFFPKFELLDCDCGHWVMSEKFEDFRAGVVEWITRAVDER</sequence>
<name>A0AAV9QP99_9PEZI</name>
<keyword evidence="2" id="KW-0378">Hydrolase</keyword>
<evidence type="ECO:0000313" key="5">
    <source>
        <dbReference type="EMBL" id="KAK5545960.1"/>
    </source>
</evidence>
<keyword evidence="6" id="KW-1185">Reference proteome</keyword>
<dbReference type="AlphaFoldDB" id="A0AAV9QP99"/>
<dbReference type="Pfam" id="PF12697">
    <property type="entry name" value="Abhydrolase_6"/>
    <property type="match status" value="1"/>
</dbReference>
<dbReference type="GO" id="GO:0005739">
    <property type="term" value="C:mitochondrion"/>
    <property type="evidence" value="ECO:0007669"/>
    <property type="project" value="TreeGrafter"/>
</dbReference>
<feature type="domain" description="AB hydrolase-1" evidence="4">
    <location>
        <begin position="8"/>
        <end position="251"/>
    </location>
</feature>
<comment type="similarity">
    <text evidence="1">Belongs to the AB hydrolase superfamily.</text>
</comment>
<dbReference type="InterPro" id="IPR000073">
    <property type="entry name" value="AB_hydrolase_1"/>
</dbReference>
<evidence type="ECO:0000256" key="3">
    <source>
        <dbReference type="SAM" id="MobiDB-lite"/>
    </source>
</evidence>
<feature type="region of interest" description="Disordered" evidence="3">
    <location>
        <begin position="1"/>
        <end position="27"/>
    </location>
</feature>
<reference evidence="5 6" key="1">
    <citation type="submission" date="2023-06" db="EMBL/GenBank/DDBJ databases">
        <title>Black Yeasts Isolated from many extreme environments.</title>
        <authorList>
            <person name="Coleine C."/>
            <person name="Stajich J.E."/>
            <person name="Selbmann L."/>
        </authorList>
    </citation>
    <scope>NUCLEOTIDE SEQUENCE [LARGE SCALE GENOMIC DNA]</scope>
    <source>
        <strain evidence="5 6">CCFEE 5887</strain>
    </source>
</reference>
<dbReference type="PANTHER" id="PTHR46118">
    <property type="entry name" value="PROTEIN ABHD11"/>
    <property type="match status" value="1"/>
</dbReference>
<evidence type="ECO:0000256" key="1">
    <source>
        <dbReference type="ARBA" id="ARBA00008645"/>
    </source>
</evidence>
<gene>
    <name evidence="5" type="ORF">LTR25_000970</name>
</gene>
<feature type="region of interest" description="Disordered" evidence="3">
    <location>
        <begin position="154"/>
        <end position="175"/>
    </location>
</feature>
<dbReference type="EMBL" id="JAXLQG010000001">
    <property type="protein sequence ID" value="KAK5545960.1"/>
    <property type="molecule type" value="Genomic_DNA"/>
</dbReference>
<evidence type="ECO:0000313" key="6">
    <source>
        <dbReference type="Proteomes" id="UP001345827"/>
    </source>
</evidence>
<dbReference type="SUPFAM" id="SSF53474">
    <property type="entry name" value="alpha/beta-Hydrolases"/>
    <property type="match status" value="1"/>
</dbReference>
<evidence type="ECO:0000259" key="4">
    <source>
        <dbReference type="Pfam" id="PF12697"/>
    </source>
</evidence>
<organism evidence="5 6">
    <name type="scientific">Vermiconidia calcicola</name>
    <dbReference type="NCBI Taxonomy" id="1690605"/>
    <lineage>
        <taxon>Eukaryota</taxon>
        <taxon>Fungi</taxon>
        <taxon>Dikarya</taxon>
        <taxon>Ascomycota</taxon>
        <taxon>Pezizomycotina</taxon>
        <taxon>Dothideomycetes</taxon>
        <taxon>Dothideomycetidae</taxon>
        <taxon>Mycosphaerellales</taxon>
        <taxon>Extremaceae</taxon>
        <taxon>Vermiconidia</taxon>
    </lineage>
</organism>
<dbReference type="GO" id="GO:0052689">
    <property type="term" value="F:carboxylic ester hydrolase activity"/>
    <property type="evidence" value="ECO:0007669"/>
    <property type="project" value="TreeGrafter"/>
</dbReference>
<comment type="caution">
    <text evidence="5">The sequence shown here is derived from an EMBL/GenBank/DDBJ whole genome shotgun (WGS) entry which is preliminary data.</text>
</comment>
<protein>
    <recommendedName>
        <fullName evidence="4">AB hydrolase-1 domain-containing protein</fullName>
    </recommendedName>
</protein>
<proteinExistence type="inferred from homology"/>
<dbReference type="InterPro" id="IPR029058">
    <property type="entry name" value="AB_hydrolase_fold"/>
</dbReference>
<dbReference type="Proteomes" id="UP001345827">
    <property type="component" value="Unassembled WGS sequence"/>
</dbReference>
<evidence type="ECO:0000256" key="2">
    <source>
        <dbReference type="ARBA" id="ARBA00022801"/>
    </source>
</evidence>
<dbReference type="PANTHER" id="PTHR46118:SF4">
    <property type="entry name" value="PROTEIN ABHD11"/>
    <property type="match status" value="1"/>
</dbReference>